<evidence type="ECO:0000313" key="2">
    <source>
        <dbReference type="Proteomes" id="UP000710849"/>
    </source>
</evidence>
<sequence>MGSTYWLDDVEFPVGRLGIVKQRVVGSIIGCGVEVSLDANIDANVDATAHAHASVDSSSSLLVSSLLFAFYVNYNIDG</sequence>
<evidence type="ECO:0000313" key="1">
    <source>
        <dbReference type="EMBL" id="KAF7919708.1"/>
    </source>
</evidence>
<accession>A0A9P5LH05</accession>
<protein>
    <submittedName>
        <fullName evidence="1">Uncharacterized protein</fullName>
    </submittedName>
</protein>
<dbReference type="AlphaFoldDB" id="A0A9P5LH05"/>
<proteinExistence type="predicted"/>
<dbReference type="EMBL" id="RCSW01000039">
    <property type="protein sequence ID" value="KAF7919708.1"/>
    <property type="molecule type" value="Genomic_DNA"/>
</dbReference>
<reference evidence="1 2" key="1">
    <citation type="journal article" date="2020" name="Genome Biol. Evol.">
        <title>Comparative genomics of Sclerotiniaceae.</title>
        <authorList>
            <person name="Valero Jimenez C.A."/>
            <person name="Steentjes M."/>
            <person name="Scholten O.E."/>
            <person name="Van Kan J.A.L."/>
        </authorList>
    </citation>
    <scope>NUCLEOTIDE SEQUENCE [LARGE SCALE GENOMIC DNA]</scope>
    <source>
        <strain evidence="1 2">MUCL 94</strain>
    </source>
</reference>
<dbReference type="Proteomes" id="UP000710849">
    <property type="component" value="Unassembled WGS sequence"/>
</dbReference>
<name>A0A9P5LH05_9HELO</name>
<dbReference type="RefSeq" id="XP_038727039.1">
    <property type="nucleotide sequence ID" value="XM_038882141.1"/>
</dbReference>
<organism evidence="1 2">
    <name type="scientific">Botrytis byssoidea</name>
    <dbReference type="NCBI Taxonomy" id="139641"/>
    <lineage>
        <taxon>Eukaryota</taxon>
        <taxon>Fungi</taxon>
        <taxon>Dikarya</taxon>
        <taxon>Ascomycota</taxon>
        <taxon>Pezizomycotina</taxon>
        <taxon>Leotiomycetes</taxon>
        <taxon>Helotiales</taxon>
        <taxon>Sclerotiniaceae</taxon>
        <taxon>Botrytis</taxon>
    </lineage>
</organism>
<comment type="caution">
    <text evidence="1">The sequence shown here is derived from an EMBL/GenBank/DDBJ whole genome shotgun (WGS) entry which is preliminary data.</text>
</comment>
<keyword evidence="2" id="KW-1185">Reference proteome</keyword>
<dbReference type="GeneID" id="62155214"/>
<gene>
    <name evidence="1" type="ORF">EAE97_011626</name>
</gene>